<dbReference type="InterPro" id="IPR036224">
    <property type="entry name" value="GINS_bundle-like_dom_sf"/>
</dbReference>
<comment type="similarity">
    <text evidence="2 6">Belongs to the GINS3/PSF3 family.</text>
</comment>
<dbReference type="Gene3D" id="3.30.420.10">
    <property type="entry name" value="Ribonuclease H-like superfamily/Ribonuclease H"/>
    <property type="match status" value="1"/>
</dbReference>
<protein>
    <recommendedName>
        <fullName evidence="6">DNA replication complex GINS protein PSF3</fullName>
    </recommendedName>
</protein>
<keyword evidence="11" id="KW-1185">Reference proteome</keyword>
<comment type="subcellular location">
    <subcellularLocation>
        <location evidence="1 6">Nucleus</location>
    </subcellularLocation>
</comment>
<evidence type="ECO:0000256" key="2">
    <source>
        <dbReference type="ARBA" id="ARBA00006343"/>
    </source>
</evidence>
<dbReference type="PANTHER" id="PTHR22768:SF0">
    <property type="entry name" value="DNA REPLICATION COMPLEX GINS PROTEIN PSF3"/>
    <property type="match status" value="1"/>
</dbReference>
<gene>
    <name evidence="10" type="ORF">ANN_25413</name>
</gene>
<dbReference type="InterPro" id="IPR012337">
    <property type="entry name" value="RNaseH-like_sf"/>
</dbReference>
<dbReference type="Pfam" id="PF22466">
    <property type="entry name" value="PSF3_N"/>
    <property type="match status" value="1"/>
</dbReference>
<feature type="compositionally biased region" description="Basic and acidic residues" evidence="7">
    <location>
        <begin position="1"/>
        <end position="12"/>
    </location>
</feature>
<feature type="domain" description="GINS subunit" evidence="8">
    <location>
        <begin position="188"/>
        <end position="284"/>
    </location>
</feature>
<evidence type="ECO:0000259" key="8">
    <source>
        <dbReference type="Pfam" id="PF05916"/>
    </source>
</evidence>
<feature type="region of interest" description="Disordered" evidence="7">
    <location>
        <begin position="1"/>
        <end position="29"/>
    </location>
</feature>
<comment type="function">
    <text evidence="6">The GINS complex plays an essential role in the initiation of DNA replication.</text>
</comment>
<dbReference type="PANTHER" id="PTHR22768">
    <property type="entry name" value="DNA REPLICATION COMPLEX GINS PROTEIN PSF3"/>
    <property type="match status" value="1"/>
</dbReference>
<keyword evidence="3 6" id="KW-0235">DNA replication</keyword>
<comment type="caution">
    <text evidence="10">The sequence shown here is derived from an EMBL/GenBank/DDBJ whole genome shotgun (WGS) entry which is preliminary data.</text>
</comment>
<comment type="subunit">
    <text evidence="6">Component of the GINS complex.</text>
</comment>
<name>A0ABQ8S1M0_PERAM</name>
<comment type="function">
    <text evidence="5">Required for correct functioning of the GINS complex, a complex that plays an essential role in the initiation of DNA replication, and progression of DNA replication forks. GINS complex is a core component of CDC45-MCM-GINS (CMG) helicase, the molecular machine that unwinds template DNA during replication, and around which the replisome is built.</text>
</comment>
<dbReference type="SUPFAM" id="SSF160059">
    <property type="entry name" value="PriA/YqbF domain"/>
    <property type="match status" value="1"/>
</dbReference>
<evidence type="ECO:0000256" key="5">
    <source>
        <dbReference type="ARBA" id="ARBA00045258"/>
    </source>
</evidence>
<evidence type="ECO:0000256" key="1">
    <source>
        <dbReference type="ARBA" id="ARBA00004123"/>
    </source>
</evidence>
<reference evidence="10 11" key="1">
    <citation type="journal article" date="2022" name="Allergy">
        <title>Genome assembly and annotation of Periplaneta americana reveal a comprehensive cockroach allergen profile.</title>
        <authorList>
            <person name="Wang L."/>
            <person name="Xiong Q."/>
            <person name="Saelim N."/>
            <person name="Wang L."/>
            <person name="Nong W."/>
            <person name="Wan A.T."/>
            <person name="Shi M."/>
            <person name="Liu X."/>
            <person name="Cao Q."/>
            <person name="Hui J.H.L."/>
            <person name="Sookrung N."/>
            <person name="Leung T.F."/>
            <person name="Tungtrongchitr A."/>
            <person name="Tsui S.K.W."/>
        </authorList>
    </citation>
    <scope>NUCLEOTIDE SEQUENCE [LARGE SCALE GENOMIC DNA]</scope>
    <source>
        <strain evidence="10">PWHHKU_190912</strain>
    </source>
</reference>
<evidence type="ECO:0000256" key="6">
    <source>
        <dbReference type="RuleBase" id="RU367161"/>
    </source>
</evidence>
<evidence type="ECO:0000256" key="7">
    <source>
        <dbReference type="SAM" id="MobiDB-lite"/>
    </source>
</evidence>
<dbReference type="CDD" id="cd11713">
    <property type="entry name" value="GINS_A_psf3"/>
    <property type="match status" value="1"/>
</dbReference>
<evidence type="ECO:0000256" key="4">
    <source>
        <dbReference type="ARBA" id="ARBA00023242"/>
    </source>
</evidence>
<evidence type="ECO:0000313" key="10">
    <source>
        <dbReference type="EMBL" id="KAJ4427760.1"/>
    </source>
</evidence>
<keyword evidence="4 6" id="KW-0539">Nucleus</keyword>
<dbReference type="InterPro" id="IPR038437">
    <property type="entry name" value="GINS_Psf3_sf"/>
</dbReference>
<evidence type="ECO:0000259" key="9">
    <source>
        <dbReference type="Pfam" id="PF22466"/>
    </source>
</evidence>
<dbReference type="EMBL" id="JAJSOF020000038">
    <property type="protein sequence ID" value="KAJ4427760.1"/>
    <property type="molecule type" value="Genomic_DNA"/>
</dbReference>
<dbReference type="CDD" id="cd21693">
    <property type="entry name" value="GINS_B_Psf3"/>
    <property type="match status" value="1"/>
</dbReference>
<dbReference type="Pfam" id="PF05916">
    <property type="entry name" value="Sld5"/>
    <property type="match status" value="1"/>
</dbReference>
<sequence length="311" mass="35058">MEKDVTCEMDRQNKKRNCVGKNDAETDQEEEKELVGSLVVKKLPSEGCTGKNEDPLVLRTQQLFHTLLSSDCELGVVWIPGHVGIRGNEAADAAAKDGATNGTLVYWRESMAGRSLTPHYFSLEDIFATQERVPCKFILPVPRLGFLDPSSESDDIVVGTSAELPFWLARAISSRRRNIVTIDIPKIYKEAYREILKADACVVDLHKFGLFFYQFGAYISRLNHRDSAAIGAILVQTFKERFRQVMDWAHNSGTDPAISQRLDSLERSLFREGHQTQAQLDAWLSQGPERITAAQMVVNHKKRKLADLEHL</sequence>
<dbReference type="InterPro" id="IPR036397">
    <property type="entry name" value="RNaseH_sf"/>
</dbReference>
<evidence type="ECO:0000313" key="11">
    <source>
        <dbReference type="Proteomes" id="UP001148838"/>
    </source>
</evidence>
<dbReference type="SUPFAM" id="SSF158573">
    <property type="entry name" value="GINS helical bundle-like"/>
    <property type="match status" value="1"/>
</dbReference>
<feature type="domain" description="DNA replication complex GINS protein PSF3 N-terminal" evidence="9">
    <location>
        <begin position="121"/>
        <end position="171"/>
    </location>
</feature>
<dbReference type="InterPro" id="IPR021151">
    <property type="entry name" value="GINS_A"/>
</dbReference>
<dbReference type="InterPro" id="IPR010492">
    <property type="entry name" value="GINS_Psf3"/>
</dbReference>
<evidence type="ECO:0000256" key="3">
    <source>
        <dbReference type="ARBA" id="ARBA00022705"/>
    </source>
</evidence>
<dbReference type="Gene3D" id="1.20.58.2050">
    <property type="match status" value="1"/>
</dbReference>
<organism evidence="10 11">
    <name type="scientific">Periplaneta americana</name>
    <name type="common">American cockroach</name>
    <name type="synonym">Blatta americana</name>
    <dbReference type="NCBI Taxonomy" id="6978"/>
    <lineage>
        <taxon>Eukaryota</taxon>
        <taxon>Metazoa</taxon>
        <taxon>Ecdysozoa</taxon>
        <taxon>Arthropoda</taxon>
        <taxon>Hexapoda</taxon>
        <taxon>Insecta</taxon>
        <taxon>Pterygota</taxon>
        <taxon>Neoptera</taxon>
        <taxon>Polyneoptera</taxon>
        <taxon>Dictyoptera</taxon>
        <taxon>Blattodea</taxon>
        <taxon>Blattoidea</taxon>
        <taxon>Blattidae</taxon>
        <taxon>Blattinae</taxon>
        <taxon>Periplaneta</taxon>
    </lineage>
</organism>
<dbReference type="SUPFAM" id="SSF53098">
    <property type="entry name" value="Ribonuclease H-like"/>
    <property type="match status" value="1"/>
</dbReference>
<dbReference type="InterPro" id="IPR055221">
    <property type="entry name" value="PSF3_N"/>
</dbReference>
<accession>A0ABQ8S1M0</accession>
<proteinExistence type="inferred from homology"/>
<dbReference type="Proteomes" id="UP001148838">
    <property type="component" value="Unassembled WGS sequence"/>
</dbReference>